<comment type="caution">
    <text evidence="2">The sequence shown here is derived from an EMBL/GenBank/DDBJ whole genome shotgun (WGS) entry which is preliminary data.</text>
</comment>
<keyword evidence="1" id="KW-0812">Transmembrane</keyword>
<organism evidence="2 3">
    <name type="scientific">Aquimarina addita</name>
    <dbReference type="NCBI Taxonomy" id="870485"/>
    <lineage>
        <taxon>Bacteria</taxon>
        <taxon>Pseudomonadati</taxon>
        <taxon>Bacteroidota</taxon>
        <taxon>Flavobacteriia</taxon>
        <taxon>Flavobacteriales</taxon>
        <taxon>Flavobacteriaceae</taxon>
        <taxon>Aquimarina</taxon>
    </lineage>
</organism>
<accession>A0ABP6UPM4</accession>
<feature type="transmembrane region" description="Helical" evidence="1">
    <location>
        <begin position="27"/>
        <end position="47"/>
    </location>
</feature>
<proteinExistence type="predicted"/>
<dbReference type="EMBL" id="BAABCW010000017">
    <property type="protein sequence ID" value="GAA3517006.1"/>
    <property type="molecule type" value="Genomic_DNA"/>
</dbReference>
<evidence type="ECO:0000313" key="2">
    <source>
        <dbReference type="EMBL" id="GAA3517006.1"/>
    </source>
</evidence>
<sequence>MIGIILYTQSPTVSHFLNNGITGWNEFTFFGMAHILLMLTAIIIITIGSAKTKRKKTDLEKFRTMFKFFTIGLLIIFIAIPWPFSPLADRPYIRPF</sequence>
<name>A0ABP6UPM4_9FLAO</name>
<dbReference type="Proteomes" id="UP001500459">
    <property type="component" value="Unassembled WGS sequence"/>
</dbReference>
<protein>
    <submittedName>
        <fullName evidence="2">Uncharacterized protein</fullName>
    </submittedName>
</protein>
<evidence type="ECO:0000256" key="1">
    <source>
        <dbReference type="SAM" id="Phobius"/>
    </source>
</evidence>
<keyword evidence="3" id="KW-1185">Reference proteome</keyword>
<keyword evidence="1" id="KW-0472">Membrane</keyword>
<gene>
    <name evidence="2" type="ORF">GCM10022393_33860</name>
</gene>
<reference evidence="3" key="1">
    <citation type="journal article" date="2019" name="Int. J. Syst. Evol. Microbiol.">
        <title>The Global Catalogue of Microorganisms (GCM) 10K type strain sequencing project: providing services to taxonomists for standard genome sequencing and annotation.</title>
        <authorList>
            <consortium name="The Broad Institute Genomics Platform"/>
            <consortium name="The Broad Institute Genome Sequencing Center for Infectious Disease"/>
            <person name="Wu L."/>
            <person name="Ma J."/>
        </authorList>
    </citation>
    <scope>NUCLEOTIDE SEQUENCE [LARGE SCALE GENOMIC DNA]</scope>
    <source>
        <strain evidence="3">JCM 17106</strain>
    </source>
</reference>
<keyword evidence="1" id="KW-1133">Transmembrane helix</keyword>
<feature type="transmembrane region" description="Helical" evidence="1">
    <location>
        <begin position="68"/>
        <end position="84"/>
    </location>
</feature>
<evidence type="ECO:0000313" key="3">
    <source>
        <dbReference type="Proteomes" id="UP001500459"/>
    </source>
</evidence>